<comment type="caution">
    <text evidence="1">The sequence shown here is derived from an EMBL/GenBank/DDBJ whole genome shotgun (WGS) entry which is preliminary data.</text>
</comment>
<evidence type="ECO:0000313" key="1">
    <source>
        <dbReference type="EMBL" id="KAJ0103383.1"/>
    </source>
</evidence>
<reference evidence="2" key="1">
    <citation type="journal article" date="2023" name="G3 (Bethesda)">
        <title>Genome assembly and association tests identify interacting loci associated with vigor, precocity, and sex in interspecific pistachio rootstocks.</title>
        <authorList>
            <person name="Palmer W."/>
            <person name="Jacygrad E."/>
            <person name="Sagayaradj S."/>
            <person name="Cavanaugh K."/>
            <person name="Han R."/>
            <person name="Bertier L."/>
            <person name="Beede B."/>
            <person name="Kafkas S."/>
            <person name="Golino D."/>
            <person name="Preece J."/>
            <person name="Michelmore R."/>
        </authorList>
    </citation>
    <scope>NUCLEOTIDE SEQUENCE [LARGE SCALE GENOMIC DNA]</scope>
</reference>
<accession>A0ACC1BW85</accession>
<keyword evidence="2" id="KW-1185">Reference proteome</keyword>
<name>A0ACC1BW85_9ROSI</name>
<organism evidence="1 2">
    <name type="scientific">Pistacia atlantica</name>
    <dbReference type="NCBI Taxonomy" id="434234"/>
    <lineage>
        <taxon>Eukaryota</taxon>
        <taxon>Viridiplantae</taxon>
        <taxon>Streptophyta</taxon>
        <taxon>Embryophyta</taxon>
        <taxon>Tracheophyta</taxon>
        <taxon>Spermatophyta</taxon>
        <taxon>Magnoliopsida</taxon>
        <taxon>eudicotyledons</taxon>
        <taxon>Gunneridae</taxon>
        <taxon>Pentapetalae</taxon>
        <taxon>rosids</taxon>
        <taxon>malvids</taxon>
        <taxon>Sapindales</taxon>
        <taxon>Anacardiaceae</taxon>
        <taxon>Pistacia</taxon>
    </lineage>
</organism>
<dbReference type="Proteomes" id="UP001164250">
    <property type="component" value="Chromosome 3"/>
</dbReference>
<dbReference type="EMBL" id="CM047899">
    <property type="protein sequence ID" value="KAJ0103383.1"/>
    <property type="molecule type" value="Genomic_DNA"/>
</dbReference>
<evidence type="ECO:0000313" key="2">
    <source>
        <dbReference type="Proteomes" id="UP001164250"/>
    </source>
</evidence>
<protein>
    <submittedName>
        <fullName evidence="1">Uncharacterized protein</fullName>
    </submittedName>
</protein>
<gene>
    <name evidence="1" type="ORF">Patl1_06689</name>
</gene>
<proteinExistence type="predicted"/>
<sequence>MHDSEFLNMKHCTVYGKNSSDPSFTYGFRKFNFNDMSTHNYYVIFPAFLMQACLFFFASRLVYLLLRPLRQPTVVCNALIGILLGPSVLGRNQGMLRKVFPEEETLVVHTFAILGGVYFIFLEAVQIDKDRILRTVKYAWKVSVTCIVITFIVTFSVTRLLHIYFAVTFTEYFLLGLSIILSLNFFSVVSNAITELKLLNSELGCLAISCSMLCEIATWIVSAVPLRLIGTTTQKLLCELCVCAIILIVIFFIRPIVLWIIKNTPEGKPVKEIYIMGLLILPLVMGTLTDSLGVTFGLGAVLVGLTIPPGPPLGLALVEKCQTIKSNLLLPFLYMWIGQLTNIYSIKDWKAFAALFVIMFGAVLGKMIACLLALLFFEISVQNAILLSLSLNFRGINDLLVAIRWRRKEVIDEATFTAWIFCNMMLTAIVTPLVNIYYKPHISIEGSTEDKPAVTLRKIPFNVGLRILCGIHYEENVHSIITLLKAFNPSNTSSICAFIIHLQELVGRTTPLLAPYNHKRKRLFPNSTHHIMHAVTKNLESSSAAVSLQPYTMISPYSTMHQSICKFAQDQSTTLILLPFHKSHGVHQRMADLRDLNNKILENSPCPVGIFVDRGIPCYLNTTRLAYSVMVLFLGGPDDREALSFVLHMSDHPDVRITVFRILFDEEYDKLENEREKKLDDYVINRFLSKTRSSPCVTFDEVLVSTTMQMIETIRSTEEDNYDLMIVGKRRVAGSQLEQEMKPWVEHKELGEIGDYLASDDFCQGIMFVLVIQCVVSTNITEKN</sequence>